<evidence type="ECO:0000256" key="4">
    <source>
        <dbReference type="ARBA" id="ARBA00022989"/>
    </source>
</evidence>
<evidence type="ECO:0000256" key="7">
    <source>
        <dbReference type="SAM" id="Phobius"/>
    </source>
</evidence>
<dbReference type="GO" id="GO:0005886">
    <property type="term" value="C:plasma membrane"/>
    <property type="evidence" value="ECO:0007669"/>
    <property type="project" value="UniProtKB-SubCell"/>
</dbReference>
<dbReference type="InterPro" id="IPR010343">
    <property type="entry name" value="ArAE_1"/>
</dbReference>
<comment type="subcellular location">
    <subcellularLocation>
        <location evidence="1">Cell membrane</location>
        <topology evidence="1">Multi-pass membrane protein</topology>
    </subcellularLocation>
</comment>
<evidence type="ECO:0000256" key="5">
    <source>
        <dbReference type="ARBA" id="ARBA00023136"/>
    </source>
</evidence>
<dbReference type="Proteomes" id="UP000253303">
    <property type="component" value="Unassembled WGS sequence"/>
</dbReference>
<protein>
    <recommendedName>
        <fullName evidence="10">Aromatic acid exporter family member 1</fullName>
    </recommendedName>
</protein>
<keyword evidence="3 7" id="KW-0812">Transmembrane</keyword>
<keyword evidence="4 7" id="KW-1133">Transmembrane helix</keyword>
<feature type="transmembrane region" description="Helical" evidence="7">
    <location>
        <begin position="69"/>
        <end position="85"/>
    </location>
</feature>
<comment type="caution">
    <text evidence="8">The sequence shown here is derived from an EMBL/GenBank/DDBJ whole genome shotgun (WGS) entry which is preliminary data.</text>
</comment>
<feature type="transmembrane region" description="Helical" evidence="7">
    <location>
        <begin position="168"/>
        <end position="186"/>
    </location>
</feature>
<evidence type="ECO:0000313" key="8">
    <source>
        <dbReference type="EMBL" id="RBQ20193.1"/>
    </source>
</evidence>
<evidence type="ECO:0000256" key="6">
    <source>
        <dbReference type="SAM" id="MobiDB-lite"/>
    </source>
</evidence>
<accession>A0A366M321</accession>
<evidence type="ECO:0008006" key="10">
    <source>
        <dbReference type="Google" id="ProtNLM"/>
    </source>
</evidence>
<evidence type="ECO:0000256" key="2">
    <source>
        <dbReference type="ARBA" id="ARBA00022475"/>
    </source>
</evidence>
<dbReference type="Pfam" id="PF06081">
    <property type="entry name" value="ArAE_1"/>
    <property type="match status" value="1"/>
</dbReference>
<name>A0A366M321_9ACTN</name>
<dbReference type="EMBL" id="QMEY01000003">
    <property type="protein sequence ID" value="RBQ20193.1"/>
    <property type="molecule type" value="Genomic_DNA"/>
</dbReference>
<sequence length="436" mass="47653">MGRRRFSEMPCPLPLFPVMPQFTQTSRRVRPVLLATRRAQPTAVFIIRLTVTAVAAYLVALALPLAEKPLLAPLTALLVVQYTLYQTIRSAIQRISSVVVGVLIAVLLAATVGFTWWTLGLAIATSLVIGYTARLGDHILEVPISAMLIFALGAATTAGAADRVFETLVGAGMGLLAGLIASPVHMETAQEAIGDLGCRLGELTDRLADGLWPGERGTGGEAGEGPDFPALLRDAREVGRDIQRTDGALSQAEDSLRLNPRAGGLHPMGTALRSGLETLEYSAVNLRGLARSLADRQHLGDSGIYAIEARDRLSAALREISECMRAFGLLVRSEVVRDVRAYDEALRRHLAEGRKMRDEFADALAPWISARSAEWRLHAEVLVHLDRLLDLFDAEHRAQSRNRRRRRIRHRIGAAARSGGPDRRPRTPVRRRPRPG</sequence>
<proteinExistence type="predicted"/>
<evidence type="ECO:0000256" key="3">
    <source>
        <dbReference type="ARBA" id="ARBA00022692"/>
    </source>
</evidence>
<dbReference type="AlphaFoldDB" id="A0A366M321"/>
<reference evidence="8 9" key="1">
    <citation type="submission" date="2018-06" db="EMBL/GenBank/DDBJ databases">
        <title>Sphaerisporangium craniellae sp. nov., isolated from a marine sponge in the South China Sea.</title>
        <authorList>
            <person name="Li L."/>
        </authorList>
    </citation>
    <scope>NUCLEOTIDE SEQUENCE [LARGE SCALE GENOMIC DNA]</scope>
    <source>
        <strain evidence="8 9">LHW63015</strain>
    </source>
</reference>
<feature type="compositionally biased region" description="Basic residues" evidence="6">
    <location>
        <begin position="426"/>
        <end position="436"/>
    </location>
</feature>
<evidence type="ECO:0000256" key="1">
    <source>
        <dbReference type="ARBA" id="ARBA00004651"/>
    </source>
</evidence>
<feature type="transmembrane region" description="Helical" evidence="7">
    <location>
        <begin position="139"/>
        <end position="161"/>
    </location>
</feature>
<keyword evidence="5 7" id="KW-0472">Membrane</keyword>
<keyword evidence="2" id="KW-1003">Cell membrane</keyword>
<keyword evidence="9" id="KW-1185">Reference proteome</keyword>
<evidence type="ECO:0000313" key="9">
    <source>
        <dbReference type="Proteomes" id="UP000253303"/>
    </source>
</evidence>
<feature type="transmembrane region" description="Helical" evidence="7">
    <location>
        <begin position="97"/>
        <end position="119"/>
    </location>
</feature>
<organism evidence="8 9">
    <name type="scientific">Spongiactinospora rosea</name>
    <dbReference type="NCBI Taxonomy" id="2248750"/>
    <lineage>
        <taxon>Bacteria</taxon>
        <taxon>Bacillati</taxon>
        <taxon>Actinomycetota</taxon>
        <taxon>Actinomycetes</taxon>
        <taxon>Streptosporangiales</taxon>
        <taxon>Streptosporangiaceae</taxon>
        <taxon>Spongiactinospora</taxon>
    </lineage>
</organism>
<gene>
    <name evidence="8" type="ORF">DP939_10270</name>
</gene>
<feature type="transmembrane region" description="Helical" evidence="7">
    <location>
        <begin position="43"/>
        <end position="63"/>
    </location>
</feature>
<feature type="region of interest" description="Disordered" evidence="6">
    <location>
        <begin position="413"/>
        <end position="436"/>
    </location>
</feature>